<evidence type="ECO:0000256" key="3">
    <source>
        <dbReference type="PIRNR" id="PIRNR001365"/>
    </source>
</evidence>
<dbReference type="PANTHER" id="PTHR12128">
    <property type="entry name" value="DIHYDRODIPICOLINATE SYNTHASE"/>
    <property type="match status" value="1"/>
</dbReference>
<comment type="similarity">
    <text evidence="1 3">Belongs to the DapA family.</text>
</comment>
<dbReference type="Pfam" id="PF00701">
    <property type="entry name" value="DHDPS"/>
    <property type="match status" value="1"/>
</dbReference>
<keyword evidence="2 3" id="KW-0456">Lyase</keyword>
<evidence type="ECO:0000313" key="6">
    <source>
        <dbReference type="EMBL" id="SDV48966.1"/>
    </source>
</evidence>
<reference evidence="7" key="1">
    <citation type="submission" date="2016-09" db="EMBL/GenBank/DDBJ databases">
        <authorList>
            <person name="Varghese N."/>
            <person name="Submissions S."/>
        </authorList>
    </citation>
    <scope>NUCLEOTIDE SEQUENCE [LARGE SCALE GENOMIC DNA]</scope>
    <source>
        <strain evidence="7">JS23</strain>
    </source>
</reference>
<proteinExistence type="inferred from homology"/>
<dbReference type="AlphaFoldDB" id="A0A1H2PR75"/>
<dbReference type="CDD" id="cd00408">
    <property type="entry name" value="DHDPS-like"/>
    <property type="match status" value="1"/>
</dbReference>
<dbReference type="PANTHER" id="PTHR12128:SF66">
    <property type="entry name" value="4-HYDROXY-2-OXOGLUTARATE ALDOLASE, MITOCHONDRIAL"/>
    <property type="match status" value="1"/>
</dbReference>
<sequence length="319" mass="34114">MSHPILVVPPLTPFEADGTLHVGAIAGHVDYVLESCRPDFVVAAGVEAQEYAYLSFEARQTLLRTTIEAVDGRAPVIAGISHPSFHTAISLANFAAEHGAKVLQVLAPLRPFGGAPTPDEVLAYIELILRETDLPLMLYLNAGPGADLSVDATLAIARLPRVQYIKESSRDLTRVGRLIEEIDHAGHAHYLTTTQMLLPSLLLGGSGATMPPPLAALGARVLAAYRKGDIAEAARVQRQFSLFPAKWMHRGLAPTMKAALRYLGQNIGDPHLPFGVLREDERAALHAFLDGTDLKSGAPLSAADTPTAVQSAPVNARNR</sequence>
<dbReference type="InterPro" id="IPR002220">
    <property type="entry name" value="DapA-like"/>
</dbReference>
<dbReference type="InterPro" id="IPR013785">
    <property type="entry name" value="Aldolase_TIM"/>
</dbReference>
<protein>
    <submittedName>
        <fullName evidence="6">4-hydroxy-tetrahydrodipicolinate synthase</fullName>
    </submittedName>
</protein>
<dbReference type="PIRSF" id="PIRSF001365">
    <property type="entry name" value="DHDPS"/>
    <property type="match status" value="1"/>
</dbReference>
<dbReference type="SMART" id="SM01130">
    <property type="entry name" value="DHDPS"/>
    <property type="match status" value="1"/>
</dbReference>
<evidence type="ECO:0000313" key="7">
    <source>
        <dbReference type="Proteomes" id="UP000243719"/>
    </source>
</evidence>
<feature type="region of interest" description="Disordered" evidence="5">
    <location>
        <begin position="299"/>
        <end position="319"/>
    </location>
</feature>
<dbReference type="Gene3D" id="3.20.20.70">
    <property type="entry name" value="Aldolase class I"/>
    <property type="match status" value="1"/>
</dbReference>
<dbReference type="GO" id="GO:0008840">
    <property type="term" value="F:4-hydroxy-tetrahydrodipicolinate synthase activity"/>
    <property type="evidence" value="ECO:0007669"/>
    <property type="project" value="TreeGrafter"/>
</dbReference>
<name>A0A1H2PR75_9BURK</name>
<feature type="active site" description="Schiff-base intermediate with substrate" evidence="4">
    <location>
        <position position="166"/>
    </location>
</feature>
<evidence type="ECO:0000256" key="5">
    <source>
        <dbReference type="SAM" id="MobiDB-lite"/>
    </source>
</evidence>
<gene>
    <name evidence="6" type="ORF">SAMN05216551_106211</name>
</gene>
<organism evidence="6 7">
    <name type="scientific">Chitinasiproducens palmae</name>
    <dbReference type="NCBI Taxonomy" id="1770053"/>
    <lineage>
        <taxon>Bacteria</taxon>
        <taxon>Pseudomonadati</taxon>
        <taxon>Pseudomonadota</taxon>
        <taxon>Betaproteobacteria</taxon>
        <taxon>Burkholderiales</taxon>
        <taxon>Burkholderiaceae</taxon>
        <taxon>Chitinasiproducens</taxon>
    </lineage>
</organism>
<dbReference type="STRING" id="1770053.SAMN05216551_106211"/>
<dbReference type="OrthoDB" id="8995637at2"/>
<evidence type="ECO:0000256" key="2">
    <source>
        <dbReference type="ARBA" id="ARBA00023239"/>
    </source>
</evidence>
<evidence type="ECO:0000256" key="4">
    <source>
        <dbReference type="PIRSR" id="PIRSR001365-1"/>
    </source>
</evidence>
<accession>A0A1H2PR75</accession>
<evidence type="ECO:0000256" key="1">
    <source>
        <dbReference type="ARBA" id="ARBA00007592"/>
    </source>
</evidence>
<dbReference type="SUPFAM" id="SSF51569">
    <property type="entry name" value="Aldolase"/>
    <property type="match status" value="1"/>
</dbReference>
<dbReference type="Proteomes" id="UP000243719">
    <property type="component" value="Unassembled WGS sequence"/>
</dbReference>
<dbReference type="EMBL" id="FNLO01000006">
    <property type="protein sequence ID" value="SDV48966.1"/>
    <property type="molecule type" value="Genomic_DNA"/>
</dbReference>
<keyword evidence="7" id="KW-1185">Reference proteome</keyword>
<feature type="active site" description="Proton donor/acceptor" evidence="4">
    <location>
        <position position="139"/>
    </location>
</feature>
<dbReference type="RefSeq" id="WP_091908415.1">
    <property type="nucleotide sequence ID" value="NZ_FNLO01000006.1"/>
</dbReference>